<gene>
    <name evidence="18" type="primary">Rad18</name>
</gene>
<evidence type="ECO:0000256" key="3">
    <source>
        <dbReference type="ARBA" id="ARBA00004906"/>
    </source>
</evidence>
<dbReference type="OrthoDB" id="9049620at2759"/>
<dbReference type="UniPathway" id="UPA00143"/>
<keyword evidence="7 14" id="KW-0227">DNA damage</keyword>
<dbReference type="InterPro" id="IPR039577">
    <property type="entry name" value="Rad18"/>
</dbReference>
<evidence type="ECO:0000256" key="2">
    <source>
        <dbReference type="ARBA" id="ARBA00004123"/>
    </source>
</evidence>
<dbReference type="GO" id="GO:0005634">
    <property type="term" value="C:nucleus"/>
    <property type="evidence" value="ECO:0007669"/>
    <property type="project" value="UniProtKB-SubCell"/>
</dbReference>
<keyword evidence="8 14" id="KW-0863">Zinc-finger</keyword>
<evidence type="ECO:0000256" key="7">
    <source>
        <dbReference type="ARBA" id="ARBA00022763"/>
    </source>
</evidence>
<evidence type="ECO:0000256" key="1">
    <source>
        <dbReference type="ARBA" id="ARBA00000900"/>
    </source>
</evidence>
<keyword evidence="5" id="KW-0808">Transferase</keyword>
<dbReference type="InterPro" id="IPR006642">
    <property type="entry name" value="Rad18_UBZ4"/>
</dbReference>
<dbReference type="PANTHER" id="PTHR14134:SF2">
    <property type="entry name" value="E3 UBIQUITIN-PROTEIN LIGASE RAD18"/>
    <property type="match status" value="1"/>
</dbReference>
<dbReference type="RefSeq" id="XP_020022246.1">
    <property type="nucleotide sequence ID" value="XM_020166657.1"/>
</dbReference>
<comment type="subcellular location">
    <subcellularLocation>
        <location evidence="2">Nucleus</location>
    </subcellularLocation>
</comment>
<dbReference type="GO" id="GO:0003697">
    <property type="term" value="F:single-stranded DNA binding"/>
    <property type="evidence" value="ECO:0007669"/>
    <property type="project" value="InterPro"/>
</dbReference>
<evidence type="ECO:0000256" key="10">
    <source>
        <dbReference type="ARBA" id="ARBA00022833"/>
    </source>
</evidence>
<proteinExistence type="predicted"/>
<evidence type="ECO:0000256" key="13">
    <source>
        <dbReference type="ARBA" id="ARBA00023242"/>
    </source>
</evidence>
<dbReference type="CTD" id="56852"/>
<keyword evidence="6" id="KW-0479">Metal-binding</keyword>
<dbReference type="InterPro" id="IPR003034">
    <property type="entry name" value="SAP_dom"/>
</dbReference>
<dbReference type="GO" id="GO:0061630">
    <property type="term" value="F:ubiquitin protein ligase activity"/>
    <property type="evidence" value="ECO:0007669"/>
    <property type="project" value="UniProtKB-EC"/>
</dbReference>
<evidence type="ECO:0000256" key="12">
    <source>
        <dbReference type="ARBA" id="ARBA00023204"/>
    </source>
</evidence>
<keyword evidence="9" id="KW-0833">Ubl conjugation pathway</keyword>
<feature type="domain" description="UBZ4-type" evidence="17">
    <location>
        <begin position="117"/>
        <end position="144"/>
    </location>
</feature>
<protein>
    <recommendedName>
        <fullName evidence="4">RING-type E3 ubiquitin transferase</fullName>
        <ecNumber evidence="4">2.3.2.27</ecNumber>
    </recommendedName>
</protein>
<evidence type="ECO:0000256" key="6">
    <source>
        <dbReference type="ARBA" id="ARBA00022723"/>
    </source>
</evidence>
<comment type="pathway">
    <text evidence="3">Protein modification; protein ubiquitination.</text>
</comment>
<keyword evidence="15" id="KW-0175">Coiled coil</keyword>
<keyword evidence="12 14" id="KW-0234">DNA repair</keyword>
<accession>A0A8B7URG8</accession>
<keyword evidence="10" id="KW-0862">Zinc</keyword>
<dbReference type="KEGG" id="ccan:109688340"/>
<dbReference type="GO" id="GO:0097505">
    <property type="term" value="C:Rad6-Rad18 complex"/>
    <property type="evidence" value="ECO:0007669"/>
    <property type="project" value="TreeGrafter"/>
</dbReference>
<dbReference type="Gene3D" id="3.30.160.60">
    <property type="entry name" value="Classic Zinc Finger"/>
    <property type="match status" value="2"/>
</dbReference>
<keyword evidence="11" id="KW-0238">DNA-binding</keyword>
<evidence type="ECO:0000256" key="4">
    <source>
        <dbReference type="ARBA" id="ARBA00012483"/>
    </source>
</evidence>
<dbReference type="GO" id="GO:0006281">
    <property type="term" value="P:DNA repair"/>
    <property type="evidence" value="ECO:0007669"/>
    <property type="project" value="UniProtKB-KW"/>
</dbReference>
<sequence>MNFARNHLLQFALESPPISPASFSSKKLAVKIHTAGTFQHPVKQASRLMDSFLARETGNSTSELLIKENDSKFSSQKEASTSTEIKETGFIGKMASGSSDANGSVMPSTSALKQDTKVDCPVCGVSIPENHINKHLDSCLSREEKKESLRSSVHKRKPLPKTVYNLLSDRDLKKKLKQHGLSIHGNKQQLIKRHQEFVHMYNAQCDALHPKSAAEIVQEVENMEKTRIRLEASKLNENVMVFTKDQTENEIDEIHSKYRKKHQNEFQLLVNQAKKGYKKIGRISKGKVMKTDESTEKLLSVCMGQEDDKMEFSGMTLVTSHFLQSQVGSPGQLEPEGLDDTSSCTDIQEADLLSSASDSCNSSSSDIIRDLLEEEEAWEASHRNHLLQFALESPPISPASFSSKKLAVKIHTAGTFQHPVKQASRLMDSFLARETGNSTSELLIKENDSKFSSQKEASTSTEIKETGFIGKMASGSSDANGSVMPSTSALKQDTKVDCPVCGVSIPENHINKHLDSCLSREEKKESLRSSVHKRKPLPKTVYNLLSDRDLKKKLKQHGLSIHGNKQQLIKRHQEFVHMYNAQCDALHPKSAAEIVQEVENMEKTRIRLEASKLNENVMVFTKDQTENEIDEIHSKYRKLHLIFPSFFLFFSGAGV</sequence>
<dbReference type="SMART" id="SM00734">
    <property type="entry name" value="ZnF_Rad18"/>
    <property type="match status" value="2"/>
</dbReference>
<feature type="domain" description="SAP" evidence="16">
    <location>
        <begin position="164"/>
        <end position="198"/>
    </location>
</feature>
<comment type="catalytic activity">
    <reaction evidence="1">
        <text>S-ubiquitinyl-[E2 ubiquitin-conjugating enzyme]-L-cysteine + [acceptor protein]-L-lysine = [E2 ubiquitin-conjugating enzyme]-L-cysteine + N(6)-ubiquitinyl-[acceptor protein]-L-lysine.</text>
        <dbReference type="EC" id="2.3.2.27"/>
    </reaction>
</comment>
<dbReference type="GO" id="GO:0006301">
    <property type="term" value="P:DNA damage tolerance"/>
    <property type="evidence" value="ECO:0007669"/>
    <property type="project" value="InterPro"/>
</dbReference>
<evidence type="ECO:0000256" key="11">
    <source>
        <dbReference type="ARBA" id="ARBA00023125"/>
    </source>
</evidence>
<dbReference type="EC" id="2.3.2.27" evidence="4"/>
<evidence type="ECO:0000256" key="9">
    <source>
        <dbReference type="ARBA" id="ARBA00022786"/>
    </source>
</evidence>
<feature type="domain" description="SAP" evidence="16">
    <location>
        <begin position="542"/>
        <end position="576"/>
    </location>
</feature>
<evidence type="ECO:0000256" key="15">
    <source>
        <dbReference type="SAM" id="Coils"/>
    </source>
</evidence>
<dbReference type="PANTHER" id="PTHR14134">
    <property type="entry name" value="E3 UBIQUITIN-PROTEIN LIGASE RAD18"/>
    <property type="match status" value="1"/>
</dbReference>
<evidence type="ECO:0000259" key="16">
    <source>
        <dbReference type="PROSITE" id="PS50800"/>
    </source>
</evidence>
<evidence type="ECO:0000256" key="5">
    <source>
        <dbReference type="ARBA" id="ARBA00022679"/>
    </source>
</evidence>
<keyword evidence="13" id="KW-0539">Nucleus</keyword>
<dbReference type="FunFam" id="3.30.160.60:FF:000331">
    <property type="entry name" value="E3 ubiquitin-protein ligase RAD18"/>
    <property type="match status" value="2"/>
</dbReference>
<evidence type="ECO:0000259" key="17">
    <source>
        <dbReference type="PROSITE" id="PS51908"/>
    </source>
</evidence>
<feature type="coiled-coil region" evidence="15">
    <location>
        <begin position="213"/>
        <end position="264"/>
    </location>
</feature>
<name>A0A8B7URG8_CASCN</name>
<evidence type="ECO:0000256" key="14">
    <source>
        <dbReference type="PROSITE-ProRule" id="PRU01256"/>
    </source>
</evidence>
<feature type="domain" description="UBZ4-type" evidence="17">
    <location>
        <begin position="495"/>
        <end position="522"/>
    </location>
</feature>
<reference evidence="18" key="1">
    <citation type="submission" date="2025-08" db="UniProtKB">
        <authorList>
            <consortium name="RefSeq"/>
        </authorList>
    </citation>
    <scope>IDENTIFICATION</scope>
    <source>
        <tissue evidence="18">Leukocyte</tissue>
    </source>
</reference>
<organism evidence="18">
    <name type="scientific">Castor canadensis</name>
    <name type="common">American beaver</name>
    <dbReference type="NCBI Taxonomy" id="51338"/>
    <lineage>
        <taxon>Eukaryota</taxon>
        <taxon>Metazoa</taxon>
        <taxon>Chordata</taxon>
        <taxon>Craniata</taxon>
        <taxon>Vertebrata</taxon>
        <taxon>Euteleostomi</taxon>
        <taxon>Mammalia</taxon>
        <taxon>Eutheria</taxon>
        <taxon>Euarchontoglires</taxon>
        <taxon>Glires</taxon>
        <taxon>Rodentia</taxon>
        <taxon>Castorimorpha</taxon>
        <taxon>Castoridae</taxon>
        <taxon>Castor</taxon>
    </lineage>
</organism>
<dbReference type="GO" id="GO:0008270">
    <property type="term" value="F:zinc ion binding"/>
    <property type="evidence" value="ECO:0007669"/>
    <property type="project" value="UniProtKB-KW"/>
</dbReference>
<dbReference type="SMART" id="SM00513">
    <property type="entry name" value="SAP"/>
    <property type="match status" value="2"/>
</dbReference>
<evidence type="ECO:0000313" key="18">
    <source>
        <dbReference type="RefSeq" id="XP_020022246.1"/>
    </source>
</evidence>
<dbReference type="GO" id="GO:0006513">
    <property type="term" value="P:protein monoubiquitination"/>
    <property type="evidence" value="ECO:0007669"/>
    <property type="project" value="InterPro"/>
</dbReference>
<dbReference type="PROSITE" id="PS50800">
    <property type="entry name" value="SAP"/>
    <property type="match status" value="2"/>
</dbReference>
<evidence type="ECO:0000256" key="8">
    <source>
        <dbReference type="ARBA" id="ARBA00022771"/>
    </source>
</evidence>
<dbReference type="AlphaFoldDB" id="A0A8B7URG8"/>
<dbReference type="PROSITE" id="PS51908">
    <property type="entry name" value="ZF_UBZ4"/>
    <property type="match status" value="2"/>
</dbReference>
<dbReference type="Pfam" id="PF02037">
    <property type="entry name" value="SAP"/>
    <property type="match status" value="2"/>
</dbReference>